<evidence type="ECO:0000313" key="3">
    <source>
        <dbReference type="Proteomes" id="UP001634394"/>
    </source>
</evidence>
<gene>
    <name evidence="2" type="ORF">ACJMK2_026012</name>
</gene>
<name>A0ABD3XI79_SINWO</name>
<feature type="region of interest" description="Disordered" evidence="1">
    <location>
        <begin position="77"/>
        <end position="98"/>
    </location>
</feature>
<accession>A0ABD3XI79</accession>
<dbReference type="AlphaFoldDB" id="A0ABD3XI79"/>
<dbReference type="Proteomes" id="UP001634394">
    <property type="component" value="Unassembled WGS sequence"/>
</dbReference>
<proteinExistence type="predicted"/>
<comment type="caution">
    <text evidence="2">The sequence shown here is derived from an EMBL/GenBank/DDBJ whole genome shotgun (WGS) entry which is preliminary data.</text>
</comment>
<reference evidence="2 3" key="1">
    <citation type="submission" date="2024-11" db="EMBL/GenBank/DDBJ databases">
        <title>Chromosome-level genome assembly of the freshwater bivalve Anodonta woodiana.</title>
        <authorList>
            <person name="Chen X."/>
        </authorList>
    </citation>
    <scope>NUCLEOTIDE SEQUENCE [LARGE SCALE GENOMIC DNA]</scope>
    <source>
        <strain evidence="2">MN2024</strain>
        <tissue evidence="2">Gills</tissue>
    </source>
</reference>
<evidence type="ECO:0000313" key="2">
    <source>
        <dbReference type="EMBL" id="KAL3885981.1"/>
    </source>
</evidence>
<dbReference type="EMBL" id="JBJQND010000002">
    <property type="protein sequence ID" value="KAL3885981.1"/>
    <property type="molecule type" value="Genomic_DNA"/>
</dbReference>
<protein>
    <submittedName>
        <fullName evidence="2">Uncharacterized protein</fullName>
    </submittedName>
</protein>
<organism evidence="2 3">
    <name type="scientific">Sinanodonta woodiana</name>
    <name type="common">Chinese pond mussel</name>
    <name type="synonym">Anodonta woodiana</name>
    <dbReference type="NCBI Taxonomy" id="1069815"/>
    <lineage>
        <taxon>Eukaryota</taxon>
        <taxon>Metazoa</taxon>
        <taxon>Spiralia</taxon>
        <taxon>Lophotrochozoa</taxon>
        <taxon>Mollusca</taxon>
        <taxon>Bivalvia</taxon>
        <taxon>Autobranchia</taxon>
        <taxon>Heteroconchia</taxon>
        <taxon>Palaeoheterodonta</taxon>
        <taxon>Unionida</taxon>
        <taxon>Unionoidea</taxon>
        <taxon>Unionidae</taxon>
        <taxon>Unioninae</taxon>
        <taxon>Sinanodonta</taxon>
    </lineage>
</organism>
<evidence type="ECO:0000256" key="1">
    <source>
        <dbReference type="SAM" id="MobiDB-lite"/>
    </source>
</evidence>
<keyword evidence="3" id="KW-1185">Reference proteome</keyword>
<sequence length="196" mass="22265">MNEHSDTGEINQEETVIQHYWTIVTNVQGDLLTAVECNMDVELRPFVDPAGNSIPIHPRSEEHEAYSYYYDSDPIENETSFSESTKSEGYINPINSNHTRNIEDCDVRLSHSMECNAYIHPVPSDPMEPDAYTESTHLGYKSDIESIHDSISSHPGPHNQYTPSDCVYKMQSDTNIDDVETEHVYTARHVDTIPSD</sequence>